<evidence type="ECO:0000313" key="1">
    <source>
        <dbReference type="EMBL" id="KHF99105.1"/>
    </source>
</evidence>
<evidence type="ECO:0000313" key="2">
    <source>
        <dbReference type="Proteomes" id="UP000032142"/>
    </source>
</evidence>
<protein>
    <submittedName>
        <fullName evidence="1">Uncharacterized protein</fullName>
    </submittedName>
</protein>
<comment type="caution">
    <text evidence="1">The sequence shown here is derived from an EMBL/GenBank/DDBJ whole genome shotgun (WGS) entry which is preliminary data.</text>
</comment>
<accession>A0A0B0MJK7</accession>
<proteinExistence type="predicted"/>
<name>A0A0B0MJK7_GOSAR</name>
<sequence length="17" mass="1882">MCANKTMASMCDSNIYV</sequence>
<dbReference type="EMBL" id="JRRC01064535">
    <property type="protein sequence ID" value="KHF99105.1"/>
    <property type="molecule type" value="Genomic_DNA"/>
</dbReference>
<keyword evidence="2" id="KW-1185">Reference proteome</keyword>
<dbReference type="Proteomes" id="UP000032142">
    <property type="component" value="Unassembled WGS sequence"/>
</dbReference>
<dbReference type="AlphaFoldDB" id="A0A0B0MJK7"/>
<organism evidence="1 2">
    <name type="scientific">Gossypium arboreum</name>
    <name type="common">Tree cotton</name>
    <name type="synonym">Gossypium nanking</name>
    <dbReference type="NCBI Taxonomy" id="29729"/>
    <lineage>
        <taxon>Eukaryota</taxon>
        <taxon>Viridiplantae</taxon>
        <taxon>Streptophyta</taxon>
        <taxon>Embryophyta</taxon>
        <taxon>Tracheophyta</taxon>
        <taxon>Spermatophyta</taxon>
        <taxon>Magnoliopsida</taxon>
        <taxon>eudicotyledons</taxon>
        <taxon>Gunneridae</taxon>
        <taxon>Pentapetalae</taxon>
        <taxon>rosids</taxon>
        <taxon>malvids</taxon>
        <taxon>Malvales</taxon>
        <taxon>Malvaceae</taxon>
        <taxon>Malvoideae</taxon>
        <taxon>Gossypium</taxon>
    </lineage>
</organism>
<reference evidence="2" key="1">
    <citation type="submission" date="2014-09" db="EMBL/GenBank/DDBJ databases">
        <authorList>
            <person name="Mudge J."/>
            <person name="Ramaraj T."/>
            <person name="Lindquist I.E."/>
            <person name="Bharti A.K."/>
            <person name="Sundararajan A."/>
            <person name="Cameron C.T."/>
            <person name="Woodward J.E."/>
            <person name="May G.D."/>
            <person name="Brubaker C."/>
            <person name="Broadhvest J."/>
            <person name="Wilkins T.A."/>
        </authorList>
    </citation>
    <scope>NUCLEOTIDE SEQUENCE</scope>
    <source>
        <strain evidence="2">cv. AKA8401</strain>
    </source>
</reference>
<gene>
    <name evidence="1" type="ORF">F383_38140</name>
</gene>